<evidence type="ECO:0000256" key="3">
    <source>
        <dbReference type="ARBA" id="ARBA00023125"/>
    </source>
</evidence>
<evidence type="ECO:0000256" key="2">
    <source>
        <dbReference type="ARBA" id="ARBA00022908"/>
    </source>
</evidence>
<dbReference type="InterPro" id="IPR011010">
    <property type="entry name" value="DNA_brk_join_enz"/>
</dbReference>
<dbReference type="PROSITE" id="PS51898">
    <property type="entry name" value="TYR_RECOMBINASE"/>
    <property type="match status" value="1"/>
</dbReference>
<dbReference type="InterPro" id="IPR035386">
    <property type="entry name" value="Arm-DNA-bind_5"/>
</dbReference>
<keyword evidence="2" id="KW-0229">DNA integration</keyword>
<dbReference type="PANTHER" id="PTHR30349:SF64">
    <property type="entry name" value="PROPHAGE INTEGRASE INTD-RELATED"/>
    <property type="match status" value="1"/>
</dbReference>
<dbReference type="EMBL" id="JAANYN010000002">
    <property type="protein sequence ID" value="NHE56490.1"/>
    <property type="molecule type" value="Genomic_DNA"/>
</dbReference>
<feature type="domain" description="Core-binding (CB)" evidence="7">
    <location>
        <begin position="130"/>
        <end position="226"/>
    </location>
</feature>
<dbReference type="RefSeq" id="WP_166144388.1">
    <property type="nucleotide sequence ID" value="NZ_JAANYN010000002.1"/>
</dbReference>
<dbReference type="InterPro" id="IPR013762">
    <property type="entry name" value="Integrase-like_cat_sf"/>
</dbReference>
<dbReference type="Pfam" id="PF17293">
    <property type="entry name" value="Arm-DNA-bind_5"/>
    <property type="match status" value="1"/>
</dbReference>
<dbReference type="SUPFAM" id="SSF56349">
    <property type="entry name" value="DNA breaking-rejoining enzymes"/>
    <property type="match status" value="1"/>
</dbReference>
<dbReference type="PANTHER" id="PTHR30349">
    <property type="entry name" value="PHAGE INTEGRASE-RELATED"/>
    <property type="match status" value="1"/>
</dbReference>
<dbReference type="InterPro" id="IPR002104">
    <property type="entry name" value="Integrase_catalytic"/>
</dbReference>
<dbReference type="InterPro" id="IPR025269">
    <property type="entry name" value="SAM-like_dom"/>
</dbReference>
<feature type="domain" description="Tyr recombinase" evidence="6">
    <location>
        <begin position="246"/>
        <end position="433"/>
    </location>
</feature>
<evidence type="ECO:0000259" key="7">
    <source>
        <dbReference type="PROSITE" id="PS51900"/>
    </source>
</evidence>
<dbReference type="PROSITE" id="PS51900">
    <property type="entry name" value="CB"/>
    <property type="match status" value="1"/>
</dbReference>
<protein>
    <submittedName>
        <fullName evidence="8">Site-specific integrase</fullName>
    </submittedName>
</protein>
<name>A0ABX0H3T6_9BACT</name>
<dbReference type="InterPro" id="IPR044068">
    <property type="entry name" value="CB"/>
</dbReference>
<keyword evidence="3 5" id="KW-0238">DNA-binding</keyword>
<dbReference type="Gene3D" id="1.10.150.130">
    <property type="match status" value="1"/>
</dbReference>
<keyword evidence="4" id="KW-0233">DNA recombination</keyword>
<evidence type="ECO:0000256" key="1">
    <source>
        <dbReference type="ARBA" id="ARBA00008857"/>
    </source>
</evidence>
<comment type="caution">
    <text evidence="8">The sequence shown here is derived from an EMBL/GenBank/DDBJ whole genome shotgun (WGS) entry which is preliminary data.</text>
</comment>
<keyword evidence="9" id="KW-1185">Reference proteome</keyword>
<gene>
    <name evidence="8" type="ORF">G9Q97_06650</name>
</gene>
<evidence type="ECO:0000259" key="6">
    <source>
        <dbReference type="PROSITE" id="PS51898"/>
    </source>
</evidence>
<proteinExistence type="inferred from homology"/>
<evidence type="ECO:0000313" key="8">
    <source>
        <dbReference type="EMBL" id="NHE56490.1"/>
    </source>
</evidence>
<dbReference type="Gene3D" id="1.10.443.10">
    <property type="entry name" value="Intergrase catalytic core"/>
    <property type="match status" value="1"/>
</dbReference>
<reference evidence="8 9" key="1">
    <citation type="submission" date="2020-03" db="EMBL/GenBank/DDBJ databases">
        <title>Cyclobacterium plantarum sp. nov., a marine bacterium isolated from a coastal-marine wetland.</title>
        <authorList>
            <person name="Sanchez-Porro C."/>
            <person name="Ventosa A."/>
            <person name="Amoozegar M."/>
        </authorList>
    </citation>
    <scope>NUCLEOTIDE SEQUENCE [LARGE SCALE GENOMIC DNA]</scope>
    <source>
        <strain evidence="8 9">GBPx2</strain>
    </source>
</reference>
<organism evidence="8 9">
    <name type="scientific">Cyclobacterium plantarum</name>
    <dbReference type="NCBI Taxonomy" id="2716263"/>
    <lineage>
        <taxon>Bacteria</taxon>
        <taxon>Pseudomonadati</taxon>
        <taxon>Bacteroidota</taxon>
        <taxon>Cytophagia</taxon>
        <taxon>Cytophagales</taxon>
        <taxon>Cyclobacteriaceae</taxon>
        <taxon>Cyclobacterium</taxon>
    </lineage>
</organism>
<dbReference type="InterPro" id="IPR010998">
    <property type="entry name" value="Integrase_recombinase_N"/>
</dbReference>
<dbReference type="Proteomes" id="UP000649799">
    <property type="component" value="Unassembled WGS sequence"/>
</dbReference>
<dbReference type="InterPro" id="IPR050090">
    <property type="entry name" value="Tyrosine_recombinase_XerCD"/>
</dbReference>
<accession>A0ABX0H3T6</accession>
<evidence type="ECO:0000256" key="5">
    <source>
        <dbReference type="PROSITE-ProRule" id="PRU01248"/>
    </source>
</evidence>
<comment type="similarity">
    <text evidence="1">Belongs to the 'phage' integrase family.</text>
</comment>
<sequence length="440" mass="51526">MEATLRFELRLDTVNKNGEHPLIFIIRIAGQRRKVSTGIKLFPELWENQSQQIVGLTQRVKMLLSKKYGENIPTKSKLIQYQDQMSALISEVRSIESRFIFEKTPYSADMIAEEIKLKQKQATKKENPSSIVYDFIDQYIEEHKHIREKGSLSVYKSLKKHLTNYQNHTRIKVRFDQIDYNFLQGFQRFLIDWEEVNENTKRVSTLNNTTISKQLRTLKTFLSYAKKKGIEVNPGHKDFSIKEYKMEVIALTQSELDLLFELNLQNNKRLDQVRDVFCFSCVTGFRYSDLEQLHRGHIKNDEIRLTVKKTKKPLIVPLNRYSKTILEKYKDLASPIPMISNQKFNKYVKELCKLAGIDDPIEIIRYKGATKQSTIYKKHEIISAHTGRKTFATLSLEKGIPAETVMKITGHADYKSFQRYVKVTEERKRNEMQKAWGAPV</sequence>
<dbReference type="Pfam" id="PF13102">
    <property type="entry name" value="Phage_int_SAM_5"/>
    <property type="match status" value="1"/>
</dbReference>
<dbReference type="Pfam" id="PF00589">
    <property type="entry name" value="Phage_integrase"/>
    <property type="match status" value="1"/>
</dbReference>
<dbReference type="CDD" id="cd01185">
    <property type="entry name" value="INTN1_C_like"/>
    <property type="match status" value="1"/>
</dbReference>
<evidence type="ECO:0000256" key="4">
    <source>
        <dbReference type="ARBA" id="ARBA00023172"/>
    </source>
</evidence>
<evidence type="ECO:0000313" key="9">
    <source>
        <dbReference type="Proteomes" id="UP000649799"/>
    </source>
</evidence>